<accession>A0A1G5RCD4</accession>
<dbReference type="RefSeq" id="WP_090220751.1">
    <property type="nucleotide sequence ID" value="NZ_CANLDO010000018.1"/>
</dbReference>
<dbReference type="FunFam" id="2.40.50.100:FF:000010">
    <property type="entry name" value="Acetyltransferase component of pyruvate dehydrogenase complex"/>
    <property type="match status" value="1"/>
</dbReference>
<evidence type="ECO:0000256" key="10">
    <source>
        <dbReference type="ARBA" id="ARBA00025211"/>
    </source>
</evidence>
<evidence type="ECO:0000256" key="2">
    <source>
        <dbReference type="ARBA" id="ARBA00001964"/>
    </source>
</evidence>
<comment type="function">
    <text evidence="10">The pyruvate dehydrogenase complex catalyzes the overall conversion of pyruvate to acetyl-CoA and CO(2). It contains multiple copies of three enzymatic components: pyruvate dehydrogenase (E1), dihydrolipoamide acetyltransferase (E2) and lipoamide dehydrogenase (E3).</text>
</comment>
<dbReference type="Gene3D" id="3.40.50.970">
    <property type="match status" value="1"/>
</dbReference>
<dbReference type="FunFam" id="3.40.50.920:FF:000001">
    <property type="entry name" value="Pyruvate dehydrogenase E1 beta subunit"/>
    <property type="match status" value="1"/>
</dbReference>
<dbReference type="GO" id="GO:0004739">
    <property type="term" value="F:pyruvate dehydrogenase (acetyl-transferring) activity"/>
    <property type="evidence" value="ECO:0007669"/>
    <property type="project" value="UniProtKB-UniRule"/>
</dbReference>
<dbReference type="SUPFAM" id="SSF52518">
    <property type="entry name" value="Thiamin diphosphate-binding fold (THDP-binding)"/>
    <property type="match status" value="1"/>
</dbReference>
<dbReference type="CDD" id="cd06849">
    <property type="entry name" value="lipoyl_domain"/>
    <property type="match status" value="1"/>
</dbReference>
<dbReference type="InterPro" id="IPR027110">
    <property type="entry name" value="PDHB_mito-type"/>
</dbReference>
<dbReference type="InterPro" id="IPR011053">
    <property type="entry name" value="Single_hybrid_motif"/>
</dbReference>
<dbReference type="Gene3D" id="2.40.50.100">
    <property type="match status" value="1"/>
</dbReference>
<dbReference type="InterPro" id="IPR009014">
    <property type="entry name" value="Transketo_C/PFOR_II"/>
</dbReference>
<keyword evidence="6" id="KW-0450">Lipoyl</keyword>
<dbReference type="InterPro" id="IPR000089">
    <property type="entry name" value="Biotin_lipoyl"/>
</dbReference>
<evidence type="ECO:0000256" key="1">
    <source>
        <dbReference type="ARBA" id="ARBA00001938"/>
    </source>
</evidence>
<dbReference type="InterPro" id="IPR033248">
    <property type="entry name" value="Transketolase_C"/>
</dbReference>
<evidence type="ECO:0000256" key="7">
    <source>
        <dbReference type="ARBA" id="ARBA00023002"/>
    </source>
</evidence>
<dbReference type="FunFam" id="3.40.50.970:FF:000001">
    <property type="entry name" value="Pyruvate dehydrogenase E1 beta subunit"/>
    <property type="match status" value="1"/>
</dbReference>
<dbReference type="Gene3D" id="3.40.50.920">
    <property type="match status" value="1"/>
</dbReference>
<comment type="function">
    <text evidence="11">The pyruvate dehydrogenase complex catalyzes the overall conversion of pyruvate to acetyl-CoA and CO2.</text>
</comment>
<comment type="catalytic activity">
    <reaction evidence="11">
        <text>N(6)-[(R)-lipoyl]-L-lysyl-[protein] + pyruvate + H(+) = N(6)-[(R)-S(8)-acetyldihydrolipoyl]-L-lysyl-[protein] + CO2</text>
        <dbReference type="Rhea" id="RHEA:19189"/>
        <dbReference type="Rhea" id="RHEA-COMP:10474"/>
        <dbReference type="Rhea" id="RHEA-COMP:10478"/>
        <dbReference type="ChEBI" id="CHEBI:15361"/>
        <dbReference type="ChEBI" id="CHEBI:15378"/>
        <dbReference type="ChEBI" id="CHEBI:16526"/>
        <dbReference type="ChEBI" id="CHEBI:83099"/>
        <dbReference type="ChEBI" id="CHEBI:83111"/>
        <dbReference type="EC" id="1.2.4.1"/>
    </reaction>
</comment>
<dbReference type="SUPFAM" id="SSF51230">
    <property type="entry name" value="Single hybrid motif"/>
    <property type="match status" value="1"/>
</dbReference>
<protein>
    <recommendedName>
        <fullName evidence="5 11">Pyruvate dehydrogenase E1 component subunit beta</fullName>
        <ecNumber evidence="4 11">1.2.4.1</ecNumber>
    </recommendedName>
</protein>
<dbReference type="InterPro" id="IPR029061">
    <property type="entry name" value="THDP-binding"/>
</dbReference>
<keyword evidence="9 11" id="KW-0670">Pyruvate</keyword>
<dbReference type="PROSITE" id="PS50968">
    <property type="entry name" value="BIOTINYL_LIPOYL"/>
    <property type="match status" value="1"/>
</dbReference>
<comment type="subunit">
    <text evidence="3">Heterodimer of an alpha and a beta chain.</text>
</comment>
<evidence type="ECO:0000256" key="11">
    <source>
        <dbReference type="RuleBase" id="RU364074"/>
    </source>
</evidence>
<dbReference type="SMART" id="SM00861">
    <property type="entry name" value="Transket_pyr"/>
    <property type="match status" value="1"/>
</dbReference>
<dbReference type="InterPro" id="IPR005475">
    <property type="entry name" value="Transketolase-like_Pyr-bd"/>
</dbReference>
<dbReference type="CDD" id="cd07036">
    <property type="entry name" value="TPP_PYR_E1-PDHc-beta_like"/>
    <property type="match status" value="1"/>
</dbReference>
<dbReference type="Pfam" id="PF00364">
    <property type="entry name" value="Biotin_lipoyl"/>
    <property type="match status" value="1"/>
</dbReference>
<evidence type="ECO:0000256" key="4">
    <source>
        <dbReference type="ARBA" id="ARBA00012281"/>
    </source>
</evidence>
<evidence type="ECO:0000313" key="14">
    <source>
        <dbReference type="Proteomes" id="UP000198767"/>
    </source>
</evidence>
<evidence type="ECO:0000256" key="6">
    <source>
        <dbReference type="ARBA" id="ARBA00022823"/>
    </source>
</evidence>
<dbReference type="NCBIfam" id="NF008854">
    <property type="entry name" value="PRK11892.1"/>
    <property type="match status" value="1"/>
</dbReference>
<dbReference type="EC" id="1.2.4.1" evidence="4 11"/>
<dbReference type="OrthoDB" id="9780894at2"/>
<sequence length="458" mass="49030">MATEILMPALSPTMEEGTLAKWLVKEGDTVNSGDIMAEIETDKATMEFEAVDEGVIGKILIAEGTEGVKVNTPIAVLLEEGESADDIQLSAPAASEAPVAEAPSAPAAPAAAAAVPAAPAVDIEPDYPAGTEMVQQTVREALRDAMAEEMRADEDVFLMGEEVAEYQGAYKVSQGLLDEFGAKRVIDTPITEHGFAGIATGAAFGGLRPIVEFMTFNFAMQAIDHLINSAAKTLYMSGGQMGAPMVFRGANGAAARVGAQHSQDYAAWYMQVPGLKVAMPYSASDAKGLMKTAIRDNNPVIFLENEILYGRSFEVPKLDDYTVPFGKARIWREGTDVTIVSFGIGMQYALEAADKLAEEGISAEVIDLRTLRPMDTPAIIRSVMKTNRLVTVEEGWPQGSVGNYISSVVMQEAFDYLDAPVINCTGKDVPMPYAANLEKHALITTDEVIAAVKQVTYR</sequence>
<dbReference type="Proteomes" id="UP000198767">
    <property type="component" value="Unassembled WGS sequence"/>
</dbReference>
<dbReference type="PANTHER" id="PTHR11624:SF96">
    <property type="entry name" value="PYRUVATE DEHYDROGENASE E1 COMPONENT SUBUNIT BETA, MITOCHONDRIAL"/>
    <property type="match status" value="1"/>
</dbReference>
<dbReference type="InterPro" id="IPR003016">
    <property type="entry name" value="2-oxoA_DH_lipoyl-BS"/>
</dbReference>
<evidence type="ECO:0000256" key="5">
    <source>
        <dbReference type="ARBA" id="ARBA00016138"/>
    </source>
</evidence>
<dbReference type="AlphaFoldDB" id="A0A1G5RCD4"/>
<gene>
    <name evidence="13" type="ORF">SAMN04488118_11294</name>
</gene>
<dbReference type="STRING" id="1156985.SAMN04488118_11294"/>
<keyword evidence="8 11" id="KW-0786">Thiamine pyrophosphate</keyword>
<feature type="domain" description="Lipoyl-binding" evidence="12">
    <location>
        <begin position="2"/>
        <end position="78"/>
    </location>
</feature>
<evidence type="ECO:0000256" key="9">
    <source>
        <dbReference type="ARBA" id="ARBA00023317"/>
    </source>
</evidence>
<dbReference type="Pfam" id="PF02779">
    <property type="entry name" value="Transket_pyr"/>
    <property type="match status" value="1"/>
</dbReference>
<dbReference type="SUPFAM" id="SSF52922">
    <property type="entry name" value="TK C-terminal domain-like"/>
    <property type="match status" value="1"/>
</dbReference>
<name>A0A1G5RCD4_9RHOB</name>
<keyword evidence="14" id="KW-1185">Reference proteome</keyword>
<evidence type="ECO:0000256" key="3">
    <source>
        <dbReference type="ARBA" id="ARBA00011870"/>
    </source>
</evidence>
<dbReference type="EMBL" id="FMWG01000012">
    <property type="protein sequence ID" value="SCZ71707.1"/>
    <property type="molecule type" value="Genomic_DNA"/>
</dbReference>
<dbReference type="PANTHER" id="PTHR11624">
    <property type="entry name" value="DEHYDROGENASE RELATED"/>
    <property type="match status" value="1"/>
</dbReference>
<dbReference type="Pfam" id="PF02780">
    <property type="entry name" value="Transketolase_C"/>
    <property type="match status" value="1"/>
</dbReference>
<keyword evidence="7 11" id="KW-0560">Oxidoreductase</keyword>
<proteinExistence type="predicted"/>
<evidence type="ECO:0000259" key="12">
    <source>
        <dbReference type="PROSITE" id="PS50968"/>
    </source>
</evidence>
<comment type="cofactor">
    <cofactor evidence="1">
        <name>(R)-lipoate</name>
        <dbReference type="ChEBI" id="CHEBI:83088"/>
    </cofactor>
</comment>
<dbReference type="PROSITE" id="PS00189">
    <property type="entry name" value="LIPOYL"/>
    <property type="match status" value="1"/>
</dbReference>
<dbReference type="GO" id="GO:0006086">
    <property type="term" value="P:pyruvate decarboxylation to acetyl-CoA"/>
    <property type="evidence" value="ECO:0007669"/>
    <property type="project" value="InterPro"/>
</dbReference>
<evidence type="ECO:0000313" key="13">
    <source>
        <dbReference type="EMBL" id="SCZ71707.1"/>
    </source>
</evidence>
<evidence type="ECO:0000256" key="8">
    <source>
        <dbReference type="ARBA" id="ARBA00023052"/>
    </source>
</evidence>
<comment type="cofactor">
    <cofactor evidence="2 11">
        <name>thiamine diphosphate</name>
        <dbReference type="ChEBI" id="CHEBI:58937"/>
    </cofactor>
</comment>
<organism evidence="13 14">
    <name type="scientific">Epibacterium ulvae</name>
    <dbReference type="NCBI Taxonomy" id="1156985"/>
    <lineage>
        <taxon>Bacteria</taxon>
        <taxon>Pseudomonadati</taxon>
        <taxon>Pseudomonadota</taxon>
        <taxon>Alphaproteobacteria</taxon>
        <taxon>Rhodobacterales</taxon>
        <taxon>Roseobacteraceae</taxon>
        <taxon>Epibacterium</taxon>
    </lineage>
</organism>
<reference evidence="13 14" key="1">
    <citation type="submission" date="2016-10" db="EMBL/GenBank/DDBJ databases">
        <authorList>
            <person name="de Groot N.N."/>
        </authorList>
    </citation>
    <scope>NUCLEOTIDE SEQUENCE [LARGE SCALE GENOMIC DNA]</scope>
    <source>
        <strain evidence="13 14">U95</strain>
    </source>
</reference>
<dbReference type="NCBIfam" id="NF006667">
    <property type="entry name" value="PRK09212.1"/>
    <property type="match status" value="1"/>
</dbReference>